<reference evidence="1" key="2">
    <citation type="submission" date="2021-04" db="EMBL/GenBank/DDBJ databases">
        <authorList>
            <person name="Dong X."/>
        </authorList>
    </citation>
    <scope>NUCLEOTIDE SEQUENCE</scope>
    <source>
        <strain evidence="1">ZWT</strain>
    </source>
</reference>
<dbReference type="SUPFAM" id="SSF52266">
    <property type="entry name" value="SGNH hydrolase"/>
    <property type="match status" value="1"/>
</dbReference>
<accession>A0A9J6P235</accession>
<organism evidence="1 2">
    <name type="scientific">Oceanirhabdus seepicola</name>
    <dbReference type="NCBI Taxonomy" id="2828781"/>
    <lineage>
        <taxon>Bacteria</taxon>
        <taxon>Bacillati</taxon>
        <taxon>Bacillota</taxon>
        <taxon>Clostridia</taxon>
        <taxon>Eubacteriales</taxon>
        <taxon>Clostridiaceae</taxon>
        <taxon>Oceanirhabdus</taxon>
    </lineage>
</organism>
<evidence type="ECO:0008006" key="3">
    <source>
        <dbReference type="Google" id="ProtNLM"/>
    </source>
</evidence>
<keyword evidence="2" id="KW-1185">Reference proteome</keyword>
<dbReference type="Gene3D" id="3.40.50.1110">
    <property type="entry name" value="SGNH hydrolase"/>
    <property type="match status" value="1"/>
</dbReference>
<dbReference type="AlphaFoldDB" id="A0A9J6P235"/>
<dbReference type="Proteomes" id="UP001056429">
    <property type="component" value="Unassembled WGS sequence"/>
</dbReference>
<dbReference type="EMBL" id="JAGSOJ010000002">
    <property type="protein sequence ID" value="MCM1990254.1"/>
    <property type="molecule type" value="Genomic_DNA"/>
</dbReference>
<evidence type="ECO:0000313" key="1">
    <source>
        <dbReference type="EMBL" id="MCM1990254.1"/>
    </source>
</evidence>
<gene>
    <name evidence="1" type="ORF">KDK92_10960</name>
</gene>
<reference evidence="1" key="1">
    <citation type="journal article" date="2021" name="mSystems">
        <title>Bacteria and Archaea Synergistically Convert Glycine Betaine to Biogenic Methane in the Formosa Cold Seep of the South China Sea.</title>
        <authorList>
            <person name="Li L."/>
            <person name="Zhang W."/>
            <person name="Zhang S."/>
            <person name="Song L."/>
            <person name="Sun Q."/>
            <person name="Zhang H."/>
            <person name="Xiang H."/>
            <person name="Dong X."/>
        </authorList>
    </citation>
    <scope>NUCLEOTIDE SEQUENCE</scope>
    <source>
        <strain evidence="1">ZWT</strain>
    </source>
</reference>
<dbReference type="InterPro" id="IPR036514">
    <property type="entry name" value="SGNH_hydro_sf"/>
</dbReference>
<evidence type="ECO:0000313" key="2">
    <source>
        <dbReference type="Proteomes" id="UP001056429"/>
    </source>
</evidence>
<protein>
    <recommendedName>
        <fullName evidence="3">DUF1574 domain-containing protein</fullName>
    </recommendedName>
</protein>
<dbReference type="RefSeq" id="WP_250859292.1">
    <property type="nucleotide sequence ID" value="NZ_JAGSOJ010000002.1"/>
</dbReference>
<proteinExistence type="predicted"/>
<name>A0A9J6P235_9CLOT</name>
<sequence length="300" mass="36125">MKKFILKFTIFITLFVVTFRLFIGATEEKLLRVYGPNTQMQIEQSFKYALKEEYNLIILGNSRMYRGINPDMFNVNTYNFAHDNDTYNQMYYKLLYLEKNNNLPNSVLIGTDYFQFSFIADTRNYIYKSLLDPEYMKDYSFHFNEDMNRRMTELQNNLLLRWNSIFEEEDENRRYLKGNGQFIIPGIPSETDTVTRESKMLPIQKEYFEKIIEYCKDKNIKVIVVMPPLRKNELINYTDEYLKEFNQYINDSLGEDGVYLNFTYDARFNINDFTDITHLDKEGADKFSKILWDRFKINFP</sequence>
<comment type="caution">
    <text evidence="1">The sequence shown here is derived from an EMBL/GenBank/DDBJ whole genome shotgun (WGS) entry which is preliminary data.</text>
</comment>